<dbReference type="AlphaFoldDB" id="A0A085MT61"/>
<dbReference type="Proteomes" id="UP000030764">
    <property type="component" value="Unassembled WGS sequence"/>
</dbReference>
<evidence type="ECO:0000313" key="3">
    <source>
        <dbReference type="Proteomes" id="UP000030764"/>
    </source>
</evidence>
<sequence>MDKESIECETPQVTVHAVIVVQAISVGMNVRWLLSTAKDDESAATVLRETGLLHQERLCPSCSDSM</sequence>
<dbReference type="EMBL" id="KL367670">
    <property type="protein sequence ID" value="KFD60407.1"/>
    <property type="molecule type" value="Genomic_DNA"/>
</dbReference>
<dbReference type="EMBL" id="KL363384">
    <property type="protein sequence ID" value="KFD46244.1"/>
    <property type="molecule type" value="Genomic_DNA"/>
</dbReference>
<accession>A0A085MT61</accession>
<evidence type="ECO:0000313" key="1">
    <source>
        <dbReference type="EMBL" id="KFD46244.1"/>
    </source>
</evidence>
<proteinExistence type="predicted"/>
<evidence type="ECO:0000313" key="2">
    <source>
        <dbReference type="EMBL" id="KFD60407.1"/>
    </source>
</evidence>
<name>A0A085MT61_9BILA</name>
<protein>
    <submittedName>
        <fullName evidence="2">Uncharacterized protein</fullName>
    </submittedName>
</protein>
<reference evidence="2 3" key="1">
    <citation type="journal article" date="2014" name="Nat. Genet.">
        <title>Genome and transcriptome of the porcine whipworm Trichuris suis.</title>
        <authorList>
            <person name="Jex A.R."/>
            <person name="Nejsum P."/>
            <person name="Schwarz E.M."/>
            <person name="Hu L."/>
            <person name="Young N.D."/>
            <person name="Hall R.S."/>
            <person name="Korhonen P.K."/>
            <person name="Liao S."/>
            <person name="Thamsborg S."/>
            <person name="Xia J."/>
            <person name="Xu P."/>
            <person name="Wang S."/>
            <person name="Scheerlinck J.P."/>
            <person name="Hofmann A."/>
            <person name="Sternberg P.W."/>
            <person name="Wang J."/>
            <person name="Gasser R.B."/>
        </authorList>
    </citation>
    <scope>NUCLEOTIDE SEQUENCE [LARGE SCALE GENOMIC DNA]</scope>
    <source>
        <strain evidence="2">DCEP-RM93F</strain>
        <strain evidence="1">DCEP-RM93M</strain>
    </source>
</reference>
<gene>
    <name evidence="1" type="ORF">M513_12887</name>
    <name evidence="2" type="ORF">M514_12887</name>
</gene>
<keyword evidence="3" id="KW-1185">Reference proteome</keyword>
<organism evidence="2">
    <name type="scientific">Trichuris suis</name>
    <name type="common">pig whipworm</name>
    <dbReference type="NCBI Taxonomy" id="68888"/>
    <lineage>
        <taxon>Eukaryota</taxon>
        <taxon>Metazoa</taxon>
        <taxon>Ecdysozoa</taxon>
        <taxon>Nematoda</taxon>
        <taxon>Enoplea</taxon>
        <taxon>Dorylaimia</taxon>
        <taxon>Trichinellida</taxon>
        <taxon>Trichuridae</taxon>
        <taxon>Trichuris</taxon>
    </lineage>
</organism>
<dbReference type="Proteomes" id="UP000030758">
    <property type="component" value="Unassembled WGS sequence"/>
</dbReference>